<reference evidence="1 2" key="1">
    <citation type="submission" date="2017-04" db="EMBL/GenBank/DDBJ databases">
        <authorList>
            <person name="Afonso C.L."/>
            <person name="Miller P.J."/>
            <person name="Scott M.A."/>
            <person name="Spackman E."/>
            <person name="Goraichik I."/>
            <person name="Dimitrov K.M."/>
            <person name="Suarez D.L."/>
            <person name="Swayne D.E."/>
        </authorList>
    </citation>
    <scope>NUCLEOTIDE SEQUENCE [LARGE SCALE GENOMIC DNA]</scope>
    <source>
        <strain evidence="1 2">11</strain>
    </source>
</reference>
<proteinExistence type="predicted"/>
<dbReference type="AlphaFoldDB" id="A0A1X7LPT3"/>
<dbReference type="RefSeq" id="WP_085496984.1">
    <property type="nucleotide sequence ID" value="NZ_FXAZ01000006.1"/>
</dbReference>
<evidence type="ECO:0000313" key="1">
    <source>
        <dbReference type="EMBL" id="SMG55323.1"/>
    </source>
</evidence>
<dbReference type="EMBL" id="FXAZ01000006">
    <property type="protein sequence ID" value="SMG55323.1"/>
    <property type="molecule type" value="Genomic_DNA"/>
</dbReference>
<accession>A0A1X7LPT3</accession>
<evidence type="ECO:0000313" key="2">
    <source>
        <dbReference type="Proteomes" id="UP000193834"/>
    </source>
</evidence>
<keyword evidence="2" id="KW-1185">Reference proteome</keyword>
<organism evidence="1 2">
    <name type="scientific">Paenibacillus aquistagni</name>
    <dbReference type="NCBI Taxonomy" id="1852522"/>
    <lineage>
        <taxon>Bacteria</taxon>
        <taxon>Bacillati</taxon>
        <taxon>Bacillota</taxon>
        <taxon>Bacilli</taxon>
        <taxon>Bacillales</taxon>
        <taxon>Paenibacillaceae</taxon>
        <taxon>Paenibacillus</taxon>
    </lineage>
</organism>
<protein>
    <submittedName>
        <fullName evidence="1">Uncharacterized protein</fullName>
    </submittedName>
</protein>
<dbReference type="Proteomes" id="UP000193834">
    <property type="component" value="Unassembled WGS sequence"/>
</dbReference>
<dbReference type="OrthoDB" id="2612080at2"/>
<gene>
    <name evidence="1" type="ORF">SAMN06295960_3869</name>
</gene>
<name>A0A1X7LPT3_9BACL</name>
<sequence>MLLKKKSVVITLALTVILAIASSYYYFAVYNSVREFSFPATYKGYSSARALFSGAELVVIGSPIQDFEDREVLIGKDSLGGLMYIVTSTELQVEEVLKGPKEDAIDLAVIEPIGIRQTYSGKEKMTSEGYTEMKKGSKYVIFLKKNTSGQYSVINMQAGKFNLDGTDADDAKGSSSKSRIMTELKADFSQEL</sequence>